<comment type="caution">
    <text evidence="2">The sequence shown here is derived from an EMBL/GenBank/DDBJ whole genome shotgun (WGS) entry which is preliminary data.</text>
</comment>
<keyword evidence="3" id="KW-1185">Reference proteome</keyword>
<dbReference type="AlphaFoldDB" id="A0A3L9Y415"/>
<feature type="domain" description="EF-hand" evidence="1">
    <location>
        <begin position="41"/>
        <end position="64"/>
    </location>
</feature>
<dbReference type="OrthoDB" id="5470953at2"/>
<dbReference type="InterPro" id="IPR018247">
    <property type="entry name" value="EF_Hand_1_Ca_BS"/>
</dbReference>
<dbReference type="InterPro" id="IPR011992">
    <property type="entry name" value="EF-hand-dom_pair"/>
</dbReference>
<dbReference type="Gene3D" id="1.10.238.10">
    <property type="entry name" value="EF-hand"/>
    <property type="match status" value="1"/>
</dbReference>
<dbReference type="InterPro" id="IPR002048">
    <property type="entry name" value="EF_hand_dom"/>
</dbReference>
<dbReference type="PROSITE" id="PS50222">
    <property type="entry name" value="EF_HAND_2"/>
    <property type="match status" value="1"/>
</dbReference>
<gene>
    <name evidence="2" type="ORF">D9R08_11080</name>
</gene>
<evidence type="ECO:0000313" key="2">
    <source>
        <dbReference type="EMBL" id="RMA42195.1"/>
    </source>
</evidence>
<dbReference type="SUPFAM" id="SSF47473">
    <property type="entry name" value="EF-hand"/>
    <property type="match status" value="1"/>
</dbReference>
<dbReference type="GO" id="GO:0005509">
    <property type="term" value="F:calcium ion binding"/>
    <property type="evidence" value="ECO:0007669"/>
    <property type="project" value="InterPro"/>
</dbReference>
<dbReference type="Pfam" id="PF13202">
    <property type="entry name" value="EF-hand_5"/>
    <property type="match status" value="2"/>
</dbReference>
<dbReference type="EMBL" id="RCNT01000005">
    <property type="protein sequence ID" value="RMA42195.1"/>
    <property type="molecule type" value="Genomic_DNA"/>
</dbReference>
<dbReference type="Proteomes" id="UP000281343">
    <property type="component" value="Unassembled WGS sequence"/>
</dbReference>
<organism evidence="2 3">
    <name type="scientific">Rhodophyticola porphyridii</name>
    <dbReference type="NCBI Taxonomy" id="1852017"/>
    <lineage>
        <taxon>Bacteria</taxon>
        <taxon>Pseudomonadati</taxon>
        <taxon>Pseudomonadota</taxon>
        <taxon>Alphaproteobacteria</taxon>
        <taxon>Rhodobacterales</taxon>
        <taxon>Roseobacteraceae</taxon>
        <taxon>Rhodophyticola</taxon>
    </lineage>
</organism>
<evidence type="ECO:0000259" key="1">
    <source>
        <dbReference type="PROSITE" id="PS50222"/>
    </source>
</evidence>
<sequence length="94" mass="9746">MTFPQIKQATGRRTFALWLGALALVMGLVAASYAMGQGSSLDTDGDGLVSYTELLMAMPDMTETDFATLDADESGALDADELNAAQEAGIIPAG</sequence>
<evidence type="ECO:0000313" key="3">
    <source>
        <dbReference type="Proteomes" id="UP000281343"/>
    </source>
</evidence>
<reference evidence="2 3" key="1">
    <citation type="submission" date="2018-10" db="EMBL/GenBank/DDBJ databases">
        <authorList>
            <person name="Jung H.S."/>
            <person name="Jeon C.O."/>
        </authorList>
    </citation>
    <scope>NUCLEOTIDE SEQUENCE [LARGE SCALE GENOMIC DNA]</scope>
    <source>
        <strain evidence="2 3">MA-7-27</strain>
    </source>
</reference>
<name>A0A3L9Y415_9RHOB</name>
<protein>
    <recommendedName>
        <fullName evidence="1">EF-hand domain-containing protein</fullName>
    </recommendedName>
</protein>
<accession>A0A3L9Y415</accession>
<dbReference type="PROSITE" id="PS00018">
    <property type="entry name" value="EF_HAND_1"/>
    <property type="match status" value="2"/>
</dbReference>
<dbReference type="RefSeq" id="WP_121898303.1">
    <property type="nucleotide sequence ID" value="NZ_CP159473.1"/>
</dbReference>
<proteinExistence type="predicted"/>